<evidence type="ECO:0000313" key="1">
    <source>
        <dbReference type="EMBL" id="KRM92032.1"/>
    </source>
</evidence>
<organism evidence="1 2">
    <name type="scientific">Liquorilactobacillus cacaonum DSM 21116</name>
    <dbReference type="NCBI Taxonomy" id="1423729"/>
    <lineage>
        <taxon>Bacteria</taxon>
        <taxon>Bacillati</taxon>
        <taxon>Bacillota</taxon>
        <taxon>Bacilli</taxon>
        <taxon>Lactobacillales</taxon>
        <taxon>Lactobacillaceae</taxon>
        <taxon>Liquorilactobacillus</taxon>
    </lineage>
</organism>
<dbReference type="Proteomes" id="UP000051131">
    <property type="component" value="Unassembled WGS sequence"/>
</dbReference>
<keyword evidence="2" id="KW-1185">Reference proteome</keyword>
<dbReference type="PANTHER" id="PTHR43235:SF1">
    <property type="entry name" value="GLUTAMINE AMIDOTRANSFERASE PB2B2.05-RELATED"/>
    <property type="match status" value="1"/>
</dbReference>
<evidence type="ECO:0000313" key="2">
    <source>
        <dbReference type="Proteomes" id="UP000051131"/>
    </source>
</evidence>
<dbReference type="Gene3D" id="3.40.50.880">
    <property type="match status" value="1"/>
</dbReference>
<dbReference type="InterPro" id="IPR029062">
    <property type="entry name" value="Class_I_gatase-like"/>
</dbReference>
<dbReference type="PANTHER" id="PTHR43235">
    <property type="entry name" value="GLUTAMINE AMIDOTRANSFERASE PB2B2.05-RELATED"/>
    <property type="match status" value="1"/>
</dbReference>
<proteinExistence type="predicted"/>
<protein>
    <submittedName>
        <fullName evidence="1">Anthranilate synthase component II</fullName>
    </submittedName>
</protein>
<dbReference type="STRING" id="1423729.FC80_GL000212"/>
<dbReference type="RefSeq" id="WP_057828504.1">
    <property type="nucleotide sequence ID" value="NZ_AYZE01000008.1"/>
</dbReference>
<reference evidence="1 2" key="1">
    <citation type="journal article" date="2015" name="Genome Announc.">
        <title>Expanding the biotechnology potential of lactobacilli through comparative genomics of 213 strains and associated genera.</title>
        <authorList>
            <person name="Sun Z."/>
            <person name="Harris H.M."/>
            <person name="McCann A."/>
            <person name="Guo C."/>
            <person name="Argimon S."/>
            <person name="Zhang W."/>
            <person name="Yang X."/>
            <person name="Jeffery I.B."/>
            <person name="Cooney J.C."/>
            <person name="Kagawa T.F."/>
            <person name="Liu W."/>
            <person name="Song Y."/>
            <person name="Salvetti E."/>
            <person name="Wrobel A."/>
            <person name="Rasinkangas P."/>
            <person name="Parkhill J."/>
            <person name="Rea M.C."/>
            <person name="O'Sullivan O."/>
            <person name="Ritari J."/>
            <person name="Douillard F.P."/>
            <person name="Paul Ross R."/>
            <person name="Yang R."/>
            <person name="Briner A.E."/>
            <person name="Felis G.E."/>
            <person name="de Vos W.M."/>
            <person name="Barrangou R."/>
            <person name="Klaenhammer T.R."/>
            <person name="Caufield P.W."/>
            <person name="Cui Y."/>
            <person name="Zhang H."/>
            <person name="O'Toole P.W."/>
        </authorList>
    </citation>
    <scope>NUCLEOTIDE SEQUENCE [LARGE SCALE GENOMIC DNA]</scope>
    <source>
        <strain evidence="1 2">DSM 21116</strain>
    </source>
</reference>
<dbReference type="InterPro" id="IPR044668">
    <property type="entry name" value="PuuD-like"/>
</dbReference>
<dbReference type="FunFam" id="3.40.50.880:FF:000030">
    <property type="entry name" value="Gamma-glutamyl-gamma-aminobutyrate hydrolase PuuD"/>
    <property type="match status" value="1"/>
</dbReference>
<dbReference type="InterPro" id="IPR011697">
    <property type="entry name" value="Peptidase_C26"/>
</dbReference>
<name>A0A0R2CLE2_9LACO</name>
<dbReference type="Pfam" id="PF07722">
    <property type="entry name" value="Peptidase_C26"/>
    <property type="match status" value="1"/>
</dbReference>
<sequence length="241" mass="26866">MKKPIIGISGSIIKDQGGIFPGYQRAYVNNDYVRAVNKNGAIAIILPPGSVENAGQLIASVDGLILSGGQDVNPFSYGEEIQQKCGAIFPARDEFEFALLREAEKRRIPVLGICRGLQIMNVYRGGKLYQDISYRDMPTLRHFQLQDPPIPTHQIQIVKDSLLNKIIKKNEIVVNSFHHQLVKSVPTSLKISGMTSDGVVEAFEDPKYEFFMGVQFHPEMLIDSVESVNKIFSEMIEAANK</sequence>
<dbReference type="EMBL" id="AYZE01000008">
    <property type="protein sequence ID" value="KRM92032.1"/>
    <property type="molecule type" value="Genomic_DNA"/>
</dbReference>
<dbReference type="SUPFAM" id="SSF52317">
    <property type="entry name" value="Class I glutamine amidotransferase-like"/>
    <property type="match status" value="1"/>
</dbReference>
<dbReference type="GO" id="GO:0006598">
    <property type="term" value="P:polyamine catabolic process"/>
    <property type="evidence" value="ECO:0007669"/>
    <property type="project" value="TreeGrafter"/>
</dbReference>
<dbReference type="CDD" id="cd01745">
    <property type="entry name" value="GATase1_2"/>
    <property type="match status" value="1"/>
</dbReference>
<dbReference type="GO" id="GO:0005829">
    <property type="term" value="C:cytosol"/>
    <property type="evidence" value="ECO:0007669"/>
    <property type="project" value="TreeGrafter"/>
</dbReference>
<dbReference type="PATRIC" id="fig|1423729.3.peg.213"/>
<dbReference type="PROSITE" id="PS51273">
    <property type="entry name" value="GATASE_TYPE_1"/>
    <property type="match status" value="1"/>
</dbReference>
<accession>A0A0R2CLE2</accession>
<gene>
    <name evidence="1" type="ORF">FC80_GL000212</name>
</gene>
<dbReference type="GO" id="GO:0033969">
    <property type="term" value="F:gamma-glutamyl-gamma-aminobutyrate hydrolase activity"/>
    <property type="evidence" value="ECO:0007669"/>
    <property type="project" value="TreeGrafter"/>
</dbReference>
<dbReference type="AlphaFoldDB" id="A0A0R2CLE2"/>
<comment type="caution">
    <text evidence="1">The sequence shown here is derived from an EMBL/GenBank/DDBJ whole genome shotgun (WGS) entry which is preliminary data.</text>
</comment>